<gene>
    <name evidence="4" type="ORF">MKW94_007163</name>
</gene>
<feature type="transmembrane region" description="Helical" evidence="3">
    <location>
        <begin position="400"/>
        <end position="422"/>
    </location>
</feature>
<feature type="compositionally biased region" description="Polar residues" evidence="2">
    <location>
        <begin position="109"/>
        <end position="118"/>
    </location>
</feature>
<keyword evidence="5" id="KW-1185">Reference proteome</keyword>
<feature type="compositionally biased region" description="Basic and acidic residues" evidence="2">
    <location>
        <begin position="168"/>
        <end position="178"/>
    </location>
</feature>
<dbReference type="Proteomes" id="UP001177140">
    <property type="component" value="Unassembled WGS sequence"/>
</dbReference>
<evidence type="ECO:0000313" key="4">
    <source>
        <dbReference type="EMBL" id="MCL7049998.1"/>
    </source>
</evidence>
<proteinExistence type="predicted"/>
<evidence type="ECO:0000256" key="3">
    <source>
        <dbReference type="SAM" id="Phobius"/>
    </source>
</evidence>
<feature type="compositionally biased region" description="Low complexity" evidence="2">
    <location>
        <begin position="119"/>
        <end position="133"/>
    </location>
</feature>
<feature type="region of interest" description="Disordered" evidence="2">
    <location>
        <begin position="68"/>
        <end position="139"/>
    </location>
</feature>
<protein>
    <submittedName>
        <fullName evidence="4">Uncharacterized protein</fullName>
    </submittedName>
</protein>
<keyword evidence="3" id="KW-0472">Membrane</keyword>
<feature type="compositionally biased region" description="Polar residues" evidence="2">
    <location>
        <begin position="179"/>
        <end position="188"/>
    </location>
</feature>
<reference evidence="4" key="1">
    <citation type="submission" date="2022-03" db="EMBL/GenBank/DDBJ databases">
        <title>A functionally conserved STORR gene fusion in Papaver species that diverged 16.8 million years ago.</title>
        <authorList>
            <person name="Catania T."/>
        </authorList>
    </citation>
    <scope>NUCLEOTIDE SEQUENCE</scope>
    <source>
        <strain evidence="4">S-191538</strain>
    </source>
</reference>
<sequence length="437" mass="48749">MNLRRGLEGSSSGSRLSMMIGSTGFIYGESDNSSEDLSGSLSSTAASVAKLEFDKSVETEVILENGNLCNPKEKSSCSDTVQMSEHREGGVRSKKKHRRETVEPEKDNSYTNLRNSGASFMGVKSSSEMSSGGRHSEEVQIENVRESGGDSNEDASQYDLADISSWKPKEKGEHKASESHLQQPTSSDPLVGSIVLLQAVQEALEKEIEHFREIGKNQVTSFSTSRRDVNSNTEICSIDQVIYVDHCSGRKLLSGFEDMETSSKVNAFQKKLEETLTMLDATESKVAELERILSKNDWVKGKSAGSRSSISNSQSLQYLKDKSTEMENEVKTLLKKKLEAEKEYYQQLDEIRKTMSSKKQSGSKLVASEKEGLLLLKAEREEEELMSKDKGKLLKMKDSIYKYCFCLVVQLIFFLFVLVFWMSNLPQQSVGPAYVPT</sequence>
<name>A0AA41VYY8_PAPNU</name>
<keyword evidence="3" id="KW-1133">Transmembrane helix</keyword>
<dbReference type="AlphaFoldDB" id="A0AA41VYY8"/>
<dbReference type="EMBL" id="JAJJMA010322521">
    <property type="protein sequence ID" value="MCL7049998.1"/>
    <property type="molecule type" value="Genomic_DNA"/>
</dbReference>
<comment type="caution">
    <text evidence="4">The sequence shown here is derived from an EMBL/GenBank/DDBJ whole genome shotgun (WGS) entry which is preliminary data.</text>
</comment>
<evidence type="ECO:0000256" key="1">
    <source>
        <dbReference type="SAM" id="Coils"/>
    </source>
</evidence>
<feature type="coiled-coil region" evidence="1">
    <location>
        <begin position="316"/>
        <end position="343"/>
    </location>
</feature>
<accession>A0AA41VYY8</accession>
<organism evidence="4 5">
    <name type="scientific">Papaver nudicaule</name>
    <name type="common">Iceland poppy</name>
    <dbReference type="NCBI Taxonomy" id="74823"/>
    <lineage>
        <taxon>Eukaryota</taxon>
        <taxon>Viridiplantae</taxon>
        <taxon>Streptophyta</taxon>
        <taxon>Embryophyta</taxon>
        <taxon>Tracheophyta</taxon>
        <taxon>Spermatophyta</taxon>
        <taxon>Magnoliopsida</taxon>
        <taxon>Ranunculales</taxon>
        <taxon>Papaveraceae</taxon>
        <taxon>Papaveroideae</taxon>
        <taxon>Papaver</taxon>
    </lineage>
</organism>
<dbReference type="InterPro" id="IPR044696">
    <property type="entry name" value="WIP1/2/3"/>
</dbReference>
<keyword evidence="3" id="KW-0812">Transmembrane</keyword>
<feature type="region of interest" description="Disordered" evidence="2">
    <location>
        <begin position="168"/>
        <end position="188"/>
    </location>
</feature>
<keyword evidence="1" id="KW-0175">Coiled coil</keyword>
<dbReference type="PANTHER" id="PTHR34562">
    <property type="entry name" value="WPP DOMAIN-INTERACTING PROTEIN 2"/>
    <property type="match status" value="1"/>
</dbReference>
<dbReference type="PANTHER" id="PTHR34562:SF8">
    <property type="entry name" value="WPP DOMAIN-INTERACTING PROTEIN 1"/>
    <property type="match status" value="1"/>
</dbReference>
<evidence type="ECO:0000256" key="2">
    <source>
        <dbReference type="SAM" id="MobiDB-lite"/>
    </source>
</evidence>
<evidence type="ECO:0000313" key="5">
    <source>
        <dbReference type="Proteomes" id="UP001177140"/>
    </source>
</evidence>